<dbReference type="InterPro" id="IPR048875">
    <property type="entry name" value="BIRC2-3-like_UBA"/>
</dbReference>
<feature type="region of interest" description="Disordered" evidence="17">
    <location>
        <begin position="345"/>
        <end position="367"/>
    </location>
</feature>
<evidence type="ECO:0000256" key="6">
    <source>
        <dbReference type="ARBA" id="ARBA00022490"/>
    </source>
</evidence>
<dbReference type="FunFam" id="1.10.1170.10:FF:000006">
    <property type="entry name" value="Baculoviral IAP repeat containing 2"/>
    <property type="match status" value="1"/>
</dbReference>
<dbReference type="CDD" id="cd14394">
    <property type="entry name" value="UBA_BIRC2_3"/>
    <property type="match status" value="1"/>
</dbReference>
<dbReference type="GO" id="GO:1902916">
    <property type="term" value="P:positive regulation of protein polyubiquitination"/>
    <property type="evidence" value="ECO:0007669"/>
    <property type="project" value="UniProtKB-ARBA"/>
</dbReference>
<evidence type="ECO:0000256" key="3">
    <source>
        <dbReference type="ARBA" id="ARBA00004496"/>
    </source>
</evidence>
<evidence type="ECO:0000259" key="18">
    <source>
        <dbReference type="PROSITE" id="PS50089"/>
    </source>
</evidence>
<dbReference type="PANTHER" id="PTHR10044:SF79">
    <property type="entry name" value="BACULOVIRAL IAP REPEAT-CONTAINING PROTEIN 2"/>
    <property type="match status" value="1"/>
</dbReference>
<dbReference type="PROSITE" id="PS50143">
    <property type="entry name" value="BIR_REPEAT_2"/>
    <property type="match status" value="3"/>
</dbReference>
<evidence type="ECO:0000256" key="2">
    <source>
        <dbReference type="ARBA" id="ARBA00004123"/>
    </source>
</evidence>
<dbReference type="GeneTree" id="ENSGT00940000154175"/>
<keyword evidence="10" id="KW-0677">Repeat</keyword>
<dbReference type="EC" id="2.3.2.27" evidence="5"/>
<comment type="similarity">
    <text evidence="4">Belongs to the IAP family.</text>
</comment>
<evidence type="ECO:0000256" key="13">
    <source>
        <dbReference type="ARBA" id="ARBA00022833"/>
    </source>
</evidence>
<keyword evidence="12" id="KW-0833">Ubl conjugation pathway</keyword>
<keyword evidence="11 15" id="KW-0863">Zinc-finger</keyword>
<dbReference type="InterPro" id="IPR001315">
    <property type="entry name" value="CARD"/>
</dbReference>
<dbReference type="InterPro" id="IPR001841">
    <property type="entry name" value="Znf_RING"/>
</dbReference>
<dbReference type="InterPro" id="IPR013083">
    <property type="entry name" value="Znf_RING/FYVE/PHD"/>
</dbReference>
<evidence type="ECO:0000256" key="9">
    <source>
        <dbReference type="ARBA" id="ARBA00022723"/>
    </source>
</evidence>
<dbReference type="InterPro" id="IPR041933">
    <property type="entry name" value="BIRC2/BIRC3_UBA"/>
</dbReference>
<comment type="catalytic activity">
    <reaction evidence="1">
        <text>S-ubiquitinyl-[E2 ubiquitin-conjugating enzyme]-L-cysteine + [acceptor protein]-L-lysine = [E2 ubiquitin-conjugating enzyme]-L-cysteine + N(6)-ubiquitinyl-[acceptor protein]-L-lysine.</text>
        <dbReference type="EC" id="2.3.2.27"/>
    </reaction>
</comment>
<keyword evidence="7" id="KW-0808">Transferase</keyword>
<dbReference type="FunFam" id="1.10.1170.10:FF:000002">
    <property type="entry name" value="Baculoviral IAP repeat containing 7"/>
    <property type="match status" value="1"/>
</dbReference>
<feature type="coiled-coil region" evidence="16">
    <location>
        <begin position="409"/>
        <end position="436"/>
    </location>
</feature>
<evidence type="ECO:0000259" key="19">
    <source>
        <dbReference type="PROSITE" id="PS50209"/>
    </source>
</evidence>
<keyword evidence="21" id="KW-1185">Reference proteome</keyword>
<dbReference type="GO" id="GO:0043027">
    <property type="term" value="F:cysteine-type endopeptidase inhibitor activity involved in apoptotic process"/>
    <property type="evidence" value="ECO:0007669"/>
    <property type="project" value="TreeGrafter"/>
</dbReference>
<dbReference type="FunFam" id="3.30.40.10:FF:000184">
    <property type="entry name" value="Baculoviral IAP repeat containing 2"/>
    <property type="match status" value="1"/>
</dbReference>
<evidence type="ECO:0000313" key="20">
    <source>
        <dbReference type="Ensembl" id="ENSJJAP00000020922.1"/>
    </source>
</evidence>
<dbReference type="GO" id="GO:0005634">
    <property type="term" value="C:nucleus"/>
    <property type="evidence" value="ECO:0007669"/>
    <property type="project" value="UniProtKB-SubCell"/>
</dbReference>
<evidence type="ECO:0000256" key="17">
    <source>
        <dbReference type="SAM" id="MobiDB-lite"/>
    </source>
</evidence>
<dbReference type="GO" id="GO:0005737">
    <property type="term" value="C:cytoplasm"/>
    <property type="evidence" value="ECO:0007669"/>
    <property type="project" value="UniProtKB-SubCell"/>
</dbReference>
<dbReference type="AlphaFoldDB" id="A0A8C5LB72"/>
<reference evidence="20" key="2">
    <citation type="submission" date="2025-09" db="UniProtKB">
        <authorList>
            <consortium name="Ensembl"/>
        </authorList>
    </citation>
    <scope>IDENTIFICATION</scope>
</reference>
<dbReference type="CDD" id="cd00022">
    <property type="entry name" value="BIR"/>
    <property type="match status" value="3"/>
</dbReference>
<dbReference type="GO" id="GO:2000377">
    <property type="term" value="P:regulation of reactive oxygen species metabolic process"/>
    <property type="evidence" value="ECO:0007669"/>
    <property type="project" value="UniProtKB-ARBA"/>
</dbReference>
<dbReference type="FunFam" id="1.10.1170.10:FF:000010">
    <property type="entry name" value="Baculoviral IAP repeat containing 2"/>
    <property type="match status" value="1"/>
</dbReference>
<dbReference type="PANTHER" id="PTHR10044">
    <property type="entry name" value="INHIBITOR OF APOPTOSIS"/>
    <property type="match status" value="1"/>
</dbReference>
<dbReference type="Gene3D" id="1.10.533.10">
    <property type="entry name" value="Death Domain, Fas"/>
    <property type="match status" value="1"/>
</dbReference>
<keyword evidence="16" id="KW-0175">Coiled coil</keyword>
<feature type="domain" description="CARD" evidence="19">
    <location>
        <begin position="397"/>
        <end position="477"/>
    </location>
</feature>
<evidence type="ECO:0000313" key="21">
    <source>
        <dbReference type="Proteomes" id="UP000694385"/>
    </source>
</evidence>
<organism evidence="20 21">
    <name type="scientific">Jaculus jaculus</name>
    <name type="common">Lesser Egyptian jerboa</name>
    <dbReference type="NCBI Taxonomy" id="51337"/>
    <lineage>
        <taxon>Eukaryota</taxon>
        <taxon>Metazoa</taxon>
        <taxon>Chordata</taxon>
        <taxon>Craniata</taxon>
        <taxon>Vertebrata</taxon>
        <taxon>Euteleostomi</taxon>
        <taxon>Mammalia</taxon>
        <taxon>Eutheria</taxon>
        <taxon>Euarchontoglires</taxon>
        <taxon>Glires</taxon>
        <taxon>Rodentia</taxon>
        <taxon>Myomorpha</taxon>
        <taxon>Dipodoidea</taxon>
        <taxon>Dipodidae</taxon>
        <taxon>Dipodinae</taxon>
        <taxon>Jaculus</taxon>
    </lineage>
</organism>
<dbReference type="InterPro" id="IPR011029">
    <property type="entry name" value="DEATH-like_dom_sf"/>
</dbReference>
<dbReference type="FunFam" id="1.10.1170.10:FF:000005">
    <property type="entry name" value="Baculoviral IAP repeat containing 2"/>
    <property type="match status" value="1"/>
</dbReference>
<dbReference type="Gene3D" id="1.10.8.10">
    <property type="entry name" value="DNA helicase RuvA subunit, C-terminal domain"/>
    <property type="match status" value="1"/>
</dbReference>
<dbReference type="Gene3D" id="3.30.40.10">
    <property type="entry name" value="Zinc/RING finger domain, C3HC4 (zinc finger)"/>
    <property type="match status" value="1"/>
</dbReference>
<comment type="subcellular location">
    <subcellularLocation>
        <location evidence="3">Cytoplasm</location>
    </subcellularLocation>
    <subcellularLocation>
        <location evidence="2">Nucleus</location>
    </subcellularLocation>
</comment>
<evidence type="ECO:0000256" key="8">
    <source>
        <dbReference type="ARBA" id="ARBA00022703"/>
    </source>
</evidence>
<dbReference type="GO" id="GO:1901222">
    <property type="term" value="P:regulation of non-canonical NF-kappaB signal transduction"/>
    <property type="evidence" value="ECO:0007669"/>
    <property type="project" value="UniProtKB-ARBA"/>
</dbReference>
<feature type="domain" description="RING-type" evidence="18">
    <location>
        <begin position="500"/>
        <end position="535"/>
    </location>
</feature>
<dbReference type="Ensembl" id="ENSJJAT00000027472.1">
    <property type="protein sequence ID" value="ENSJJAP00000020922.1"/>
    <property type="gene ID" value="ENSJJAG00000021447.1"/>
</dbReference>
<reference evidence="20" key="1">
    <citation type="submission" date="2025-08" db="UniProtKB">
        <authorList>
            <consortium name="Ensembl"/>
        </authorList>
    </citation>
    <scope>IDENTIFICATION</scope>
</reference>
<dbReference type="SUPFAM" id="SSF47986">
    <property type="entry name" value="DEATH domain"/>
    <property type="match status" value="1"/>
</dbReference>
<dbReference type="OMA" id="TAMDEPW"/>
<keyword evidence="9" id="KW-0479">Metal-binding</keyword>
<dbReference type="GO" id="GO:0070266">
    <property type="term" value="P:necroptotic process"/>
    <property type="evidence" value="ECO:0007669"/>
    <property type="project" value="UniProtKB-ARBA"/>
</dbReference>
<dbReference type="SMART" id="SM00184">
    <property type="entry name" value="RING"/>
    <property type="match status" value="1"/>
</dbReference>
<evidence type="ECO:0000256" key="15">
    <source>
        <dbReference type="PROSITE-ProRule" id="PRU00175"/>
    </source>
</evidence>
<evidence type="ECO:0000256" key="14">
    <source>
        <dbReference type="ARBA" id="ARBA00023242"/>
    </source>
</evidence>
<keyword evidence="13" id="KW-0862">Zinc</keyword>
<dbReference type="FunFam" id="1.10.8.10:FF:000084">
    <property type="entry name" value="E3 ubiquitin-protein ligase XIAP"/>
    <property type="match status" value="1"/>
</dbReference>
<evidence type="ECO:0000256" key="1">
    <source>
        <dbReference type="ARBA" id="ARBA00000900"/>
    </source>
</evidence>
<dbReference type="PROSITE" id="PS50089">
    <property type="entry name" value="ZF_RING_2"/>
    <property type="match status" value="1"/>
</dbReference>
<sequence>MHKITSQRVAQGTENSTMENSTVLSSWTSDSKENMKYDFSCELYRMYTYSAFPIGVPVSKRSLARTGFYYTGVNDKVKFFCCGLMLDNWKQGDSPIEKHRQLYPSCNFIQNLVSASMQSTSKNSSPVRNSFANSFAPYSNLLSNPLHSRAVKDFSPERINPYSYAMSTEEARFLTYKNWPLSFLSPLNMARAGFYYVGPGDRVACFACGGKLNNWEPKDDAMSEHFPNCPFLENSLETMRFSISNLSMQTHAACMRTFMYWPSSVPVQPEQLASAGFYYVDRNDDVKCFCCDGGLRCWESGDNPWVEHVKWFPRCEFLLRMKGQEFVDEIQARYPYLLEQLLSTSDTPGEENVDPPIVHPGPGDSSSEDAVMMNTPVVQAALEMGFTGSLVKQTFQRQILMTGENFKTVNDIVSALLNAEDKRREEEKERQAEEMIPLQARELIDTILVKGNSAANIFKNCLKEIDSTLYENLFVEKNMKYIPTEDVSGLTIEEMARRTCKVCMDKEVSVVFIPCGHLVVCQECAPSLRKCPICRGIIKGTVHTFLS</sequence>
<dbReference type="CDD" id="cd16713">
    <property type="entry name" value="RING-HC_BIRC2_3_7"/>
    <property type="match status" value="1"/>
</dbReference>
<accession>A0A8C5LB72</accession>
<keyword evidence="14" id="KW-0539">Nucleus</keyword>
<keyword evidence="6" id="KW-0963">Cytoplasm</keyword>
<dbReference type="InterPro" id="IPR050784">
    <property type="entry name" value="IAP"/>
</dbReference>
<dbReference type="GO" id="GO:0061630">
    <property type="term" value="F:ubiquitin protein ligase activity"/>
    <property type="evidence" value="ECO:0007669"/>
    <property type="project" value="UniProtKB-EC"/>
</dbReference>
<evidence type="ECO:0000256" key="5">
    <source>
        <dbReference type="ARBA" id="ARBA00012483"/>
    </source>
</evidence>
<dbReference type="GO" id="GO:0051726">
    <property type="term" value="P:regulation of cell cycle"/>
    <property type="evidence" value="ECO:0007669"/>
    <property type="project" value="TreeGrafter"/>
</dbReference>
<dbReference type="Proteomes" id="UP000694385">
    <property type="component" value="Unassembled WGS sequence"/>
</dbReference>
<dbReference type="GO" id="GO:0060546">
    <property type="term" value="P:negative regulation of necroptotic process"/>
    <property type="evidence" value="ECO:0007669"/>
    <property type="project" value="TreeGrafter"/>
</dbReference>
<dbReference type="GO" id="GO:0006915">
    <property type="term" value="P:apoptotic process"/>
    <property type="evidence" value="ECO:0007669"/>
    <property type="project" value="UniProtKB-KW"/>
</dbReference>
<evidence type="ECO:0000256" key="12">
    <source>
        <dbReference type="ARBA" id="ARBA00022786"/>
    </source>
</evidence>
<evidence type="ECO:0000256" key="10">
    <source>
        <dbReference type="ARBA" id="ARBA00022737"/>
    </source>
</evidence>
<dbReference type="GO" id="GO:0043066">
    <property type="term" value="P:negative regulation of apoptotic process"/>
    <property type="evidence" value="ECO:0007669"/>
    <property type="project" value="TreeGrafter"/>
</dbReference>
<dbReference type="Gene3D" id="1.10.1170.10">
    <property type="entry name" value="Inhibitor Of Apoptosis Protein (2mihbC-IAP-1), Chain A"/>
    <property type="match status" value="3"/>
</dbReference>
<proteinExistence type="inferred from homology"/>
<keyword evidence="8" id="KW-0053">Apoptosis</keyword>
<dbReference type="GO" id="GO:0071356">
    <property type="term" value="P:cellular response to tumor necrosis factor"/>
    <property type="evidence" value="ECO:0007669"/>
    <property type="project" value="UniProtKB-ARBA"/>
</dbReference>
<dbReference type="SUPFAM" id="SSF57924">
    <property type="entry name" value="Inhibitor of apoptosis (IAP) repeat"/>
    <property type="match status" value="3"/>
</dbReference>
<evidence type="ECO:0000256" key="11">
    <source>
        <dbReference type="ARBA" id="ARBA00022771"/>
    </source>
</evidence>
<dbReference type="PROSITE" id="PS50209">
    <property type="entry name" value="CARD"/>
    <property type="match status" value="1"/>
</dbReference>
<evidence type="ECO:0000256" key="4">
    <source>
        <dbReference type="ARBA" id="ARBA00006672"/>
    </source>
</evidence>
<dbReference type="Pfam" id="PF00653">
    <property type="entry name" value="BIR"/>
    <property type="match status" value="3"/>
</dbReference>
<dbReference type="GO" id="GO:0008270">
    <property type="term" value="F:zinc ion binding"/>
    <property type="evidence" value="ECO:0007669"/>
    <property type="project" value="UniProtKB-KW"/>
</dbReference>
<evidence type="ECO:0000256" key="7">
    <source>
        <dbReference type="ARBA" id="ARBA00022679"/>
    </source>
</evidence>
<name>A0A8C5LB72_JACJA</name>
<dbReference type="InterPro" id="IPR001370">
    <property type="entry name" value="BIR_rpt"/>
</dbReference>
<dbReference type="Pfam" id="PF21290">
    <property type="entry name" value="UBA_BIRC2-3"/>
    <property type="match status" value="1"/>
</dbReference>
<dbReference type="Pfam" id="PF13920">
    <property type="entry name" value="zf-C3HC4_3"/>
    <property type="match status" value="1"/>
</dbReference>
<feature type="region of interest" description="Disordered" evidence="17">
    <location>
        <begin position="1"/>
        <end position="23"/>
    </location>
</feature>
<evidence type="ECO:0000256" key="16">
    <source>
        <dbReference type="SAM" id="Coils"/>
    </source>
</evidence>
<dbReference type="SMART" id="SM00238">
    <property type="entry name" value="BIR"/>
    <property type="match status" value="3"/>
</dbReference>
<protein>
    <recommendedName>
        <fullName evidence="5">RING-type E3 ubiquitin transferase</fullName>
        <ecNumber evidence="5">2.3.2.27</ecNumber>
    </recommendedName>
</protein>